<evidence type="ECO:0000256" key="3">
    <source>
        <dbReference type="SAM" id="MobiDB-lite"/>
    </source>
</evidence>
<dbReference type="InterPro" id="IPR000792">
    <property type="entry name" value="Tscrpt_reg_LuxR_C"/>
</dbReference>
<dbReference type="SMART" id="SM00421">
    <property type="entry name" value="HTH_LUXR"/>
    <property type="match status" value="1"/>
</dbReference>
<evidence type="ECO:0000256" key="1">
    <source>
        <dbReference type="ARBA" id="ARBA00022741"/>
    </source>
</evidence>
<dbReference type="SUPFAM" id="SSF48452">
    <property type="entry name" value="TPR-like"/>
    <property type="match status" value="1"/>
</dbReference>
<dbReference type="InterPro" id="IPR016032">
    <property type="entry name" value="Sig_transdc_resp-reg_C-effctor"/>
</dbReference>
<dbReference type="EMBL" id="JAGPYQ010000002">
    <property type="protein sequence ID" value="MBQ0854619.1"/>
    <property type="molecule type" value="Genomic_DNA"/>
</dbReference>
<feature type="compositionally biased region" description="Pro residues" evidence="3">
    <location>
        <begin position="21"/>
        <end position="30"/>
    </location>
</feature>
<dbReference type="InterPro" id="IPR011990">
    <property type="entry name" value="TPR-like_helical_dom_sf"/>
</dbReference>
<dbReference type="CDD" id="cd06170">
    <property type="entry name" value="LuxR_C_like"/>
    <property type="match status" value="1"/>
</dbReference>
<feature type="domain" description="HTH luxR-type" evidence="4">
    <location>
        <begin position="909"/>
        <end position="974"/>
    </location>
</feature>
<keyword evidence="1" id="KW-0547">Nucleotide-binding</keyword>
<dbReference type="Pfam" id="PF00196">
    <property type="entry name" value="GerE"/>
    <property type="match status" value="1"/>
</dbReference>
<evidence type="ECO:0000313" key="5">
    <source>
        <dbReference type="EMBL" id="MBQ0854619.1"/>
    </source>
</evidence>
<dbReference type="SUPFAM" id="SSF46894">
    <property type="entry name" value="C-terminal effector domain of the bipartite response regulators"/>
    <property type="match status" value="1"/>
</dbReference>
<dbReference type="SUPFAM" id="SSF52540">
    <property type="entry name" value="P-loop containing nucleoside triphosphate hydrolases"/>
    <property type="match status" value="1"/>
</dbReference>
<accession>A0A940YCS6</accession>
<feature type="region of interest" description="Disordered" evidence="3">
    <location>
        <begin position="1"/>
        <end position="33"/>
    </location>
</feature>
<dbReference type="PROSITE" id="PS50043">
    <property type="entry name" value="HTH_LUXR_2"/>
    <property type="match status" value="1"/>
</dbReference>
<dbReference type="GO" id="GO:0006355">
    <property type="term" value="P:regulation of DNA-templated transcription"/>
    <property type="evidence" value="ECO:0007669"/>
    <property type="project" value="InterPro"/>
</dbReference>
<evidence type="ECO:0000313" key="6">
    <source>
        <dbReference type="Proteomes" id="UP000677413"/>
    </source>
</evidence>
<dbReference type="Pfam" id="PF13191">
    <property type="entry name" value="AAA_16"/>
    <property type="match status" value="1"/>
</dbReference>
<dbReference type="InterPro" id="IPR041664">
    <property type="entry name" value="AAA_16"/>
</dbReference>
<proteinExistence type="predicted"/>
<dbReference type="InterPro" id="IPR036388">
    <property type="entry name" value="WH-like_DNA-bd_sf"/>
</dbReference>
<dbReference type="InterPro" id="IPR027417">
    <property type="entry name" value="P-loop_NTPase"/>
</dbReference>
<name>A0A940YCS6_9ACTN</name>
<keyword evidence="6" id="KW-1185">Reference proteome</keyword>
<dbReference type="GO" id="GO:0003677">
    <property type="term" value="F:DNA binding"/>
    <property type="evidence" value="ECO:0007669"/>
    <property type="project" value="InterPro"/>
</dbReference>
<dbReference type="GO" id="GO:0004016">
    <property type="term" value="F:adenylate cyclase activity"/>
    <property type="evidence" value="ECO:0007669"/>
    <property type="project" value="TreeGrafter"/>
</dbReference>
<evidence type="ECO:0000259" key="4">
    <source>
        <dbReference type="PROSITE" id="PS50043"/>
    </source>
</evidence>
<organism evidence="5 6">
    <name type="scientific">Streptomyces liliiviolaceus</name>
    <dbReference type="NCBI Taxonomy" id="2823109"/>
    <lineage>
        <taxon>Bacteria</taxon>
        <taxon>Bacillati</taxon>
        <taxon>Actinomycetota</taxon>
        <taxon>Actinomycetes</taxon>
        <taxon>Kitasatosporales</taxon>
        <taxon>Streptomycetaceae</taxon>
        <taxon>Streptomyces</taxon>
    </lineage>
</organism>
<dbReference type="GO" id="GO:0005524">
    <property type="term" value="F:ATP binding"/>
    <property type="evidence" value="ECO:0007669"/>
    <property type="project" value="UniProtKB-KW"/>
</dbReference>
<reference evidence="5 6" key="1">
    <citation type="submission" date="2021-04" db="EMBL/GenBank/DDBJ databases">
        <authorList>
            <person name="Tang X."/>
            <person name="Zhou X."/>
            <person name="Chen X."/>
            <person name="Cernava T."/>
            <person name="Zhang C."/>
        </authorList>
    </citation>
    <scope>NUCLEOTIDE SEQUENCE [LARGE SCALE GENOMIC DNA]</scope>
    <source>
        <strain evidence="5 6">BH-SS-21</strain>
    </source>
</reference>
<dbReference type="AlphaFoldDB" id="A0A940YCS6"/>
<dbReference type="Proteomes" id="UP000677413">
    <property type="component" value="Unassembled WGS sequence"/>
</dbReference>
<comment type="caution">
    <text evidence="5">The sequence shown here is derived from an EMBL/GenBank/DDBJ whole genome shotgun (WGS) entry which is preliminary data.</text>
</comment>
<dbReference type="RefSeq" id="WP_210892394.1">
    <property type="nucleotide sequence ID" value="NZ_JAGPYQ010000002.1"/>
</dbReference>
<protein>
    <submittedName>
        <fullName evidence="5">AAA family ATPase</fullName>
    </submittedName>
</protein>
<dbReference type="Gene3D" id="3.40.50.300">
    <property type="entry name" value="P-loop containing nucleotide triphosphate hydrolases"/>
    <property type="match status" value="1"/>
</dbReference>
<dbReference type="PANTHER" id="PTHR16305">
    <property type="entry name" value="TESTICULAR SOLUBLE ADENYLYL CYCLASE"/>
    <property type="match status" value="1"/>
</dbReference>
<keyword evidence="2" id="KW-0067">ATP-binding</keyword>
<dbReference type="PROSITE" id="PS00622">
    <property type="entry name" value="HTH_LUXR_1"/>
    <property type="match status" value="1"/>
</dbReference>
<dbReference type="PRINTS" id="PR00038">
    <property type="entry name" value="HTHLUXR"/>
</dbReference>
<evidence type="ECO:0000256" key="2">
    <source>
        <dbReference type="ARBA" id="ARBA00022840"/>
    </source>
</evidence>
<sequence length="987" mass="105484">MPGQGGFGAGQLTSPSGPSGPSGPPSPPGPRLVGRDREVALLEAALDRSAVVLIEGEAGIGKTRLLREFLVSRTGRGLRTLIGTCPELRVPHTLGAVVDAVRDGVVDVAELGLSGLGGALRPLFPEWAAELPAPPEPLQDPTAARHRLFRAFAEILTRLEGAVLVLEDVHWADETTLEFLLFLVSRRPLPVRLVATYRRDEVPLGSTLLRLSSRPPADAHLTRLTLEPLEPGDTATLVSSMLAGEQVSTEFTAFLHERTAGIPLVVEESVRFMLDRGDLVRHGGGWTRRRTDRCEVPPTVRDAVLQRAGRLGPDPRTVLYAMSVLAAPADLATLTAVTGLAQERFAGQAADALGCGLLRESGPGQWSFRHPTACQAVHEAVPSQERRVMHLRAGRALERWPVPPVERLARHFRLAGDAEASSKYTERAAGLSARSGDVATAALLLHDLVTTVALPAEALVRLVAGIQFQTLPGSDPHSEVIDSLRSALATQALTSRQEASVRFQIGRVLMVAGEIEVGRLEVLRAVPHLAVDSPEAARARTLLALPLGKALPASEHLKWLYEAPAVVPSIAPGDRLLRAVEHAFALLMLGEEAGWAAARTIPDEAAGPEEASVVATGHANVGEEAMRWGRYDEAGTRLARSLALAERYGLSGHLDSIAATRAHLDWFTGTWTGLADRTARLLDDDSGVRLKDRCEAALVAGLVRACGGEREEAGELLRFAARDDQQRFEAAAALARLALRDGDVDEALRLTEEPAAITVDGGIWPRAVEVAPVRVSALLAADRDADAARLAAAFARAVGDRDAPAARASVVTCRALLAEALGPAGDAEALFAEAAQAWGTLPRPYDVLLARERQARCLLVSGRQDAGVRMLSEVSRQLAELGARDDAARSALFLNARGWDARKARGRGRPSYGDQLSPRELAVTRLLARGRTNRQISEALTVSTQTVASQVKSAMRKLRVTSRTSLAIRLVELGLVDEQTQPAAGDE</sequence>
<dbReference type="Gene3D" id="1.10.10.10">
    <property type="entry name" value="Winged helix-like DNA-binding domain superfamily/Winged helix DNA-binding domain"/>
    <property type="match status" value="1"/>
</dbReference>
<dbReference type="PANTHER" id="PTHR16305:SF35">
    <property type="entry name" value="TRANSCRIPTIONAL ACTIVATOR DOMAIN"/>
    <property type="match status" value="1"/>
</dbReference>
<gene>
    <name evidence="5" type="ORF">J8N05_41390</name>
</gene>
<dbReference type="GO" id="GO:0005737">
    <property type="term" value="C:cytoplasm"/>
    <property type="evidence" value="ECO:0007669"/>
    <property type="project" value="TreeGrafter"/>
</dbReference>